<dbReference type="PANTHER" id="PTHR31855">
    <property type="entry name" value="GUANINE NUCLEOTIDE EXCHANGE C9ORF72"/>
    <property type="match status" value="1"/>
</dbReference>
<reference evidence="1" key="2">
    <citation type="journal article" date="2023" name="BMC Genomics">
        <title>Pest status, molecular evolution, and epigenetic factors derived from the genome assembly of Frankliniella fusca, a thysanopteran phytovirus vector.</title>
        <authorList>
            <person name="Catto M.A."/>
            <person name="Labadie P.E."/>
            <person name="Jacobson A.L."/>
            <person name="Kennedy G.G."/>
            <person name="Srinivasan R."/>
            <person name="Hunt B.G."/>
        </authorList>
    </citation>
    <scope>NUCLEOTIDE SEQUENCE</scope>
    <source>
        <strain evidence="1">PL_HMW_Pooled</strain>
    </source>
</reference>
<dbReference type="PROSITE" id="PS51835">
    <property type="entry name" value="DENN_C9ORF72"/>
    <property type="match status" value="1"/>
</dbReference>
<dbReference type="InterPro" id="IPR027819">
    <property type="entry name" value="C9orf72"/>
</dbReference>
<name>A0AAE1LNB1_9NEOP</name>
<accession>A0AAE1LNB1</accession>
<proteinExistence type="predicted"/>
<dbReference type="PANTHER" id="PTHR31855:SF2">
    <property type="entry name" value="GUANINE NUCLEOTIDE EXCHANGE FACTOR C9ORF72"/>
    <property type="match status" value="1"/>
</dbReference>
<gene>
    <name evidence="1" type="ORF">KUF71_012289</name>
</gene>
<dbReference type="GO" id="GO:0005085">
    <property type="term" value="F:guanyl-nucleotide exchange factor activity"/>
    <property type="evidence" value="ECO:0007669"/>
    <property type="project" value="InterPro"/>
</dbReference>
<dbReference type="AlphaFoldDB" id="A0AAE1LNB1"/>
<protein>
    <submittedName>
        <fullName evidence="1">Guanine nucleotide exchange C9orf72-like protein</fullName>
    </submittedName>
</protein>
<dbReference type="GO" id="GO:0005776">
    <property type="term" value="C:autophagosome"/>
    <property type="evidence" value="ECO:0007669"/>
    <property type="project" value="TreeGrafter"/>
</dbReference>
<dbReference type="Proteomes" id="UP001219518">
    <property type="component" value="Unassembled WGS sequence"/>
</dbReference>
<reference evidence="1" key="1">
    <citation type="submission" date="2021-07" db="EMBL/GenBank/DDBJ databases">
        <authorList>
            <person name="Catto M.A."/>
            <person name="Jacobson A."/>
            <person name="Kennedy G."/>
            <person name="Labadie P."/>
            <person name="Hunt B.G."/>
            <person name="Srinivasan R."/>
        </authorList>
    </citation>
    <scope>NUCLEOTIDE SEQUENCE</scope>
    <source>
        <strain evidence="1">PL_HMW_Pooled</strain>
        <tissue evidence="1">Head</tissue>
    </source>
</reference>
<dbReference type="GO" id="GO:0006897">
    <property type="term" value="P:endocytosis"/>
    <property type="evidence" value="ECO:0007669"/>
    <property type="project" value="TreeGrafter"/>
</dbReference>
<dbReference type="GO" id="GO:0006914">
    <property type="term" value="P:autophagy"/>
    <property type="evidence" value="ECO:0007669"/>
    <property type="project" value="TreeGrafter"/>
</dbReference>
<dbReference type="Pfam" id="PF15019">
    <property type="entry name" value="C9orf72-like"/>
    <property type="match status" value="1"/>
</dbReference>
<dbReference type="GO" id="GO:0005768">
    <property type="term" value="C:endosome"/>
    <property type="evidence" value="ECO:0007669"/>
    <property type="project" value="TreeGrafter"/>
</dbReference>
<dbReference type="EMBL" id="JAHWGI010001172">
    <property type="protein sequence ID" value="KAK3924322.1"/>
    <property type="molecule type" value="Genomic_DNA"/>
</dbReference>
<sequence>MGMKSLDALCSVDLVILFILIISTKDFRIFTCVEIGHILSNMDDDEFFTFYETLLENIYTQSQLSDESSSPSIRSVAMSANIANTVQEEVKHLIKVNPPLDESPIKYQVRKTSSELSDDNSDISDTYSGDHDYHSIEMSCSSICSHVLPNDDDSTVCAMVLSRWDDIMGPRTIRVWLPESVSEEESGPETEPLKFTTPKSVKAACQFSCSHQMSSKYNKILLMKAIKYVTSHTVNYTCVTGTSTPEQSNSALFIVPDLDMVAQSLMFHVPLSGSSPYSLALLVKYSKYSRFLPLRNLCQHWLERLSIRMAEFLLSVSKVHGIDGIEIPSSSMVDTWMVEMSHMLMSLEVNGLGDHCALQSYLSPTTLGNPLIERAVTSHLQTSGCTIVMGNNSSEINSMISFLALFLDKEAQSCSRLVFPGQKYTFQIGLFLQGLLLDEFGCRDLSYEELLDNPLPVTWVDLSKSNGAATAIRQGLPIHLHQKKVDHPENVMKVFKGESSIVHGLIQDLKRLPPYQWSGVVALFNQQLYKLALALLSVIHWNGVPSDHLKSYDNPTIRHLRSTLNIDEPTFLIVLAKAEKIRPGAYQLVMEGMVQ</sequence>
<keyword evidence="2" id="KW-1185">Reference proteome</keyword>
<organism evidence="1 2">
    <name type="scientific">Frankliniella fusca</name>
    <dbReference type="NCBI Taxonomy" id="407009"/>
    <lineage>
        <taxon>Eukaryota</taxon>
        <taxon>Metazoa</taxon>
        <taxon>Ecdysozoa</taxon>
        <taxon>Arthropoda</taxon>
        <taxon>Hexapoda</taxon>
        <taxon>Insecta</taxon>
        <taxon>Pterygota</taxon>
        <taxon>Neoptera</taxon>
        <taxon>Paraneoptera</taxon>
        <taxon>Thysanoptera</taxon>
        <taxon>Terebrantia</taxon>
        <taxon>Thripoidea</taxon>
        <taxon>Thripidae</taxon>
        <taxon>Frankliniella</taxon>
    </lineage>
</organism>
<evidence type="ECO:0000313" key="1">
    <source>
        <dbReference type="EMBL" id="KAK3924322.1"/>
    </source>
</evidence>
<comment type="caution">
    <text evidence="1">The sequence shown here is derived from an EMBL/GenBank/DDBJ whole genome shotgun (WGS) entry which is preliminary data.</text>
</comment>
<evidence type="ECO:0000313" key="2">
    <source>
        <dbReference type="Proteomes" id="UP001219518"/>
    </source>
</evidence>